<dbReference type="PANTHER" id="PTHR24637">
    <property type="entry name" value="COLLAGEN"/>
    <property type="match status" value="1"/>
</dbReference>
<evidence type="ECO:0000313" key="5">
    <source>
        <dbReference type="EMBL" id="VDM53064.1"/>
    </source>
</evidence>
<dbReference type="EMBL" id="UYYA01000221">
    <property type="protein sequence ID" value="VDM53064.1"/>
    <property type="molecule type" value="Genomic_DNA"/>
</dbReference>
<feature type="compositionally biased region" description="Pro residues" evidence="2">
    <location>
        <begin position="216"/>
        <end position="228"/>
    </location>
</feature>
<accession>A0A158PE42</accession>
<feature type="compositionally biased region" description="Low complexity" evidence="2">
    <location>
        <begin position="239"/>
        <end position="263"/>
    </location>
</feature>
<dbReference type="OMA" id="GVDAEYC"/>
<feature type="region of interest" description="Disordered" evidence="2">
    <location>
        <begin position="308"/>
        <end position="329"/>
    </location>
</feature>
<gene>
    <name evidence="5" type="ORF">ACOC_LOCUS1479</name>
</gene>
<evidence type="ECO:0000313" key="6">
    <source>
        <dbReference type="Proteomes" id="UP000267027"/>
    </source>
</evidence>
<feature type="compositionally biased region" description="Pro residues" evidence="2">
    <location>
        <begin position="144"/>
        <end position="158"/>
    </location>
</feature>
<keyword evidence="6" id="KW-1185">Reference proteome</keyword>
<dbReference type="Proteomes" id="UP000267027">
    <property type="component" value="Unassembled WGS sequence"/>
</dbReference>
<feature type="domain" description="Nematode cuticle collagen N-terminal" evidence="4">
    <location>
        <begin position="7"/>
        <end position="59"/>
    </location>
</feature>
<dbReference type="Pfam" id="PF01391">
    <property type="entry name" value="Collagen"/>
    <property type="match status" value="2"/>
</dbReference>
<protein>
    <submittedName>
        <fullName evidence="7">Col_cuticle_N domain-containing protein</fullName>
    </submittedName>
</protein>
<evidence type="ECO:0000259" key="4">
    <source>
        <dbReference type="SMART" id="SM01088"/>
    </source>
</evidence>
<organism evidence="7">
    <name type="scientific">Angiostrongylus costaricensis</name>
    <name type="common">Nematode worm</name>
    <dbReference type="NCBI Taxonomy" id="334426"/>
    <lineage>
        <taxon>Eukaryota</taxon>
        <taxon>Metazoa</taxon>
        <taxon>Ecdysozoa</taxon>
        <taxon>Nematoda</taxon>
        <taxon>Chromadorea</taxon>
        <taxon>Rhabditida</taxon>
        <taxon>Rhabditina</taxon>
        <taxon>Rhabditomorpha</taxon>
        <taxon>Strongyloidea</taxon>
        <taxon>Metastrongylidae</taxon>
        <taxon>Angiostrongylus</taxon>
    </lineage>
</organism>
<feature type="compositionally biased region" description="Low complexity" evidence="2">
    <location>
        <begin position="320"/>
        <end position="329"/>
    </location>
</feature>
<dbReference type="PANTHER" id="PTHR24637:SF252">
    <property type="entry name" value="NEMATODE CUTICLE COLLAGEN N-TERMINAL DOMAIN-CONTAINING PROTEIN"/>
    <property type="match status" value="1"/>
</dbReference>
<dbReference type="InterPro" id="IPR002486">
    <property type="entry name" value="Col_cuticle_N"/>
</dbReference>
<dbReference type="InterPro" id="IPR008160">
    <property type="entry name" value="Collagen"/>
</dbReference>
<dbReference type="SMART" id="SM01088">
    <property type="entry name" value="Col_cuticle_N"/>
    <property type="match status" value="1"/>
</dbReference>
<evidence type="ECO:0000256" key="3">
    <source>
        <dbReference type="SAM" id="Phobius"/>
    </source>
</evidence>
<dbReference type="Pfam" id="PF01484">
    <property type="entry name" value="Col_cuticle_N"/>
    <property type="match status" value="1"/>
</dbReference>
<dbReference type="AlphaFoldDB" id="A0A158PE42"/>
<feature type="transmembrane region" description="Helical" evidence="3">
    <location>
        <begin position="7"/>
        <end position="30"/>
    </location>
</feature>
<keyword evidence="3" id="KW-0472">Membrane</keyword>
<evidence type="ECO:0000313" key="7">
    <source>
        <dbReference type="WBParaSite" id="ACOC_0000147801-mRNA-1"/>
    </source>
</evidence>
<dbReference type="STRING" id="334426.A0A158PE42"/>
<proteinExistence type="predicted"/>
<dbReference type="GO" id="GO:0042302">
    <property type="term" value="F:structural constituent of cuticle"/>
    <property type="evidence" value="ECO:0007669"/>
    <property type="project" value="InterPro"/>
</dbReference>
<dbReference type="WBParaSite" id="ACOC_0000147801-mRNA-1">
    <property type="protein sequence ID" value="ACOC_0000147801-mRNA-1"/>
    <property type="gene ID" value="ACOC_0000147801"/>
</dbReference>
<dbReference type="OrthoDB" id="5856239at2759"/>
<reference evidence="5 6" key="2">
    <citation type="submission" date="2018-11" db="EMBL/GenBank/DDBJ databases">
        <authorList>
            <consortium name="Pathogen Informatics"/>
        </authorList>
    </citation>
    <scope>NUCLEOTIDE SEQUENCE [LARGE SCALE GENOMIC DNA]</scope>
    <source>
        <strain evidence="5 6">Costa Rica</strain>
    </source>
</reference>
<keyword evidence="1" id="KW-0677">Repeat</keyword>
<evidence type="ECO:0000256" key="2">
    <source>
        <dbReference type="SAM" id="MobiDB-lite"/>
    </source>
</evidence>
<feature type="region of interest" description="Disordered" evidence="2">
    <location>
        <begin position="143"/>
        <end position="268"/>
    </location>
</feature>
<sequence length="329" mass="33689">MPDRATLVTFCSISISIGMIAVCGIIANIICSDISDFYDASMKEFKAFQILTDDAWTEVVNMEVQPSEELTFINFINRTKRNSEVPDFCSCIQESVCPPGPSGSPGLDGEDGVPGVPGPCGPDGIDGSLQLNYSSETGCILCPAGPPGPRGQPGPPGLRGPTGLDGAHGKSLYVRSKPGPAGPPGDPGPPGLDGPPGFPGYPGRDGVRYIQQTGPPGMPGPRGPPGPPGLNGVAEEGPDGLPGLRGRPGWPGMPGPMGKQGPAGTPGEPGVDAEYCPCPPRGSGNIPQSVISSGYEVDTVLTGRLQSARDSQDTKKAKFAKTSAFLANE</sequence>
<evidence type="ECO:0000256" key="1">
    <source>
        <dbReference type="ARBA" id="ARBA00022737"/>
    </source>
</evidence>
<reference evidence="7" key="1">
    <citation type="submission" date="2016-04" db="UniProtKB">
        <authorList>
            <consortium name="WormBaseParasite"/>
        </authorList>
    </citation>
    <scope>IDENTIFICATION</scope>
</reference>
<keyword evidence="3" id="KW-1133">Transmembrane helix</keyword>
<feature type="compositionally biased region" description="Pro residues" evidence="2">
    <location>
        <begin position="180"/>
        <end position="199"/>
    </location>
</feature>
<name>A0A158PE42_ANGCS</name>
<keyword evidence="3" id="KW-0812">Transmembrane</keyword>